<dbReference type="STRING" id="1795632.TH606_05690"/>
<comment type="caution">
    <text evidence="2">The sequence shown here is derived from an EMBL/GenBank/DDBJ whole genome shotgun (WGS) entry which is preliminary data.</text>
</comment>
<name>A0A177E6W3_9BACT</name>
<dbReference type="PROSITE" id="PS51677">
    <property type="entry name" value="NODB"/>
    <property type="match status" value="1"/>
</dbReference>
<evidence type="ECO:0000313" key="2">
    <source>
        <dbReference type="EMBL" id="OAG27687.1"/>
    </source>
</evidence>
<dbReference type="GO" id="GO:0016810">
    <property type="term" value="F:hydrolase activity, acting on carbon-nitrogen (but not peptide) bonds"/>
    <property type="evidence" value="ECO:0007669"/>
    <property type="project" value="InterPro"/>
</dbReference>
<feature type="domain" description="NodB homology" evidence="1">
    <location>
        <begin position="24"/>
        <end position="219"/>
    </location>
</feature>
<dbReference type="PANTHER" id="PTHR47561">
    <property type="entry name" value="POLYSACCHARIDE DEACETYLASE FAMILY PROTEIN (AFU_ORTHOLOGUE AFUA_6G05030)"/>
    <property type="match status" value="1"/>
</dbReference>
<dbReference type="Pfam" id="PF01522">
    <property type="entry name" value="Polysacc_deac_1"/>
    <property type="match status" value="1"/>
</dbReference>
<dbReference type="NCBIfam" id="TIGR03006">
    <property type="entry name" value="pepcterm_polyde"/>
    <property type="match status" value="1"/>
</dbReference>
<keyword evidence="3" id="KW-1185">Reference proteome</keyword>
<dbReference type="InterPro" id="IPR014344">
    <property type="entry name" value="XrtA_polysacc_deacetyl"/>
</dbReference>
<protein>
    <submittedName>
        <fullName evidence="2">Polysaccharide deacetylase</fullName>
    </submittedName>
</protein>
<dbReference type="PANTHER" id="PTHR47561:SF1">
    <property type="entry name" value="POLYSACCHARIDE DEACETYLASE FAMILY PROTEIN (AFU_ORTHOLOGUE AFUA_6G05030)"/>
    <property type="match status" value="1"/>
</dbReference>
<dbReference type="InterPro" id="IPR011330">
    <property type="entry name" value="Glyco_hydro/deAcase_b/a-brl"/>
</dbReference>
<dbReference type="CDD" id="cd10941">
    <property type="entry name" value="CE4_PuuE_HpPgdA_like_2"/>
    <property type="match status" value="1"/>
</dbReference>
<dbReference type="InterPro" id="IPR002509">
    <property type="entry name" value="NODB_dom"/>
</dbReference>
<dbReference type="AlphaFoldDB" id="A0A177E6W3"/>
<dbReference type="InterPro" id="IPR045235">
    <property type="entry name" value="PuuE_HpPgdA-like"/>
</dbReference>
<dbReference type="RefSeq" id="WP_068541956.1">
    <property type="nucleotide sequence ID" value="NZ_LSFI01000022.1"/>
</dbReference>
<gene>
    <name evidence="2" type="ORF">TH606_05690</name>
</gene>
<reference evidence="2 3" key="1">
    <citation type="submission" date="2016-02" db="EMBL/GenBank/DDBJ databases">
        <title>Draft genome sequence of Thermodesulfatator sp. S606.</title>
        <authorList>
            <person name="Lai Q."/>
            <person name="Cao J."/>
            <person name="Dupont S."/>
            <person name="Shao Z."/>
            <person name="Jebbar M."/>
            <person name="Alain K."/>
        </authorList>
    </citation>
    <scope>NUCLEOTIDE SEQUENCE [LARGE SCALE GENOMIC DNA]</scope>
    <source>
        <strain evidence="2 3">S606</strain>
    </source>
</reference>
<dbReference type="GO" id="GO:0005975">
    <property type="term" value="P:carbohydrate metabolic process"/>
    <property type="evidence" value="ECO:0007669"/>
    <property type="project" value="InterPro"/>
</dbReference>
<proteinExistence type="predicted"/>
<dbReference type="Pfam" id="PF11959">
    <property type="entry name" value="DUF3473"/>
    <property type="match status" value="1"/>
</dbReference>
<evidence type="ECO:0000313" key="3">
    <source>
        <dbReference type="Proteomes" id="UP000076964"/>
    </source>
</evidence>
<accession>A0A177E6W3</accession>
<dbReference type="EMBL" id="LSFI01000022">
    <property type="protein sequence ID" value="OAG27687.1"/>
    <property type="molecule type" value="Genomic_DNA"/>
</dbReference>
<dbReference type="InterPro" id="IPR022560">
    <property type="entry name" value="DUF3473"/>
</dbReference>
<dbReference type="Proteomes" id="UP000076964">
    <property type="component" value="Unassembled WGS sequence"/>
</dbReference>
<dbReference type="OrthoDB" id="9784220at2"/>
<organism evidence="2 3">
    <name type="scientific">Thermodesulfatator autotrophicus</name>
    <dbReference type="NCBI Taxonomy" id="1795632"/>
    <lineage>
        <taxon>Bacteria</taxon>
        <taxon>Pseudomonadati</taxon>
        <taxon>Thermodesulfobacteriota</taxon>
        <taxon>Thermodesulfobacteria</taxon>
        <taxon>Thermodesulfobacteriales</taxon>
        <taxon>Thermodesulfatatoraceae</taxon>
        <taxon>Thermodesulfatator</taxon>
    </lineage>
</organism>
<dbReference type="Gene3D" id="3.20.20.370">
    <property type="entry name" value="Glycoside hydrolase/deacetylase"/>
    <property type="match status" value="1"/>
</dbReference>
<evidence type="ECO:0000259" key="1">
    <source>
        <dbReference type="PROSITE" id="PS51677"/>
    </source>
</evidence>
<sequence>MINALSVDVEEYFQVVAFAQVVKPEDWNKFPSRVEKNTRLILDILAQKGVKATFFCLAWVARKYPGLIRQIAEAGHEIASHGVSHKPLFDLTPKKFREEARESKKILEDITGQKVSGFRASTYSITPKTLWGLEILAEEGYAYDSSIFPIYHDLYGLPNAPRYPFVIKDTGLKEFPVSAARLGKTNIPVAGGGYFRLFPYFFTRFLLKRINKRDGLPFVFYVHPWEFDPDQPRIKAPLKSRFRHYQNLTKTKKRFHKLLKDFSFAPVKEVLKSLEPLPTVSIKELVDEG</sequence>
<dbReference type="SUPFAM" id="SSF88713">
    <property type="entry name" value="Glycoside hydrolase/deacetylase"/>
    <property type="match status" value="1"/>
</dbReference>